<name>A0ABW5R6M9_9BACL</name>
<comment type="caution">
    <text evidence="1">The sequence shown here is derived from an EMBL/GenBank/DDBJ whole genome shotgun (WGS) entry which is preliminary data.</text>
</comment>
<gene>
    <name evidence="1" type="ORF">ACFSUC_03660</name>
</gene>
<dbReference type="Proteomes" id="UP001597497">
    <property type="component" value="Unassembled WGS sequence"/>
</dbReference>
<dbReference type="EMBL" id="JBHUMM010000005">
    <property type="protein sequence ID" value="MFD2670705.1"/>
    <property type="molecule type" value="Genomic_DNA"/>
</dbReference>
<proteinExistence type="predicted"/>
<protein>
    <recommendedName>
        <fullName evidence="3">DUF4286 family protein</fullName>
    </recommendedName>
</protein>
<reference evidence="2" key="1">
    <citation type="journal article" date="2019" name="Int. J. Syst. Evol. Microbiol.">
        <title>The Global Catalogue of Microorganisms (GCM) 10K type strain sequencing project: providing services to taxonomists for standard genome sequencing and annotation.</title>
        <authorList>
            <consortium name="The Broad Institute Genomics Platform"/>
            <consortium name="The Broad Institute Genome Sequencing Center for Infectious Disease"/>
            <person name="Wu L."/>
            <person name="Ma J."/>
        </authorList>
    </citation>
    <scope>NUCLEOTIDE SEQUENCE [LARGE SCALE GENOMIC DNA]</scope>
    <source>
        <strain evidence="2">KCTC 33676</strain>
    </source>
</reference>
<evidence type="ECO:0000313" key="2">
    <source>
        <dbReference type="Proteomes" id="UP001597497"/>
    </source>
</evidence>
<sequence length="89" mass="10555">MIFVEYEIREDCIPNYMSWMQALCENEPDRAVYQSADQGALFVEVWQHPGLTVEEVRYYPLRAQLYPYVKGGEERIKAWAFHRVSPLPE</sequence>
<evidence type="ECO:0000313" key="1">
    <source>
        <dbReference type="EMBL" id="MFD2670705.1"/>
    </source>
</evidence>
<accession>A0ABW5R6M9</accession>
<dbReference type="RefSeq" id="WP_379928129.1">
    <property type="nucleotide sequence ID" value="NZ_JBHUMM010000005.1"/>
</dbReference>
<evidence type="ECO:0008006" key="3">
    <source>
        <dbReference type="Google" id="ProtNLM"/>
    </source>
</evidence>
<organism evidence="1 2">
    <name type="scientific">Marinicrinis sediminis</name>
    <dbReference type="NCBI Taxonomy" id="1652465"/>
    <lineage>
        <taxon>Bacteria</taxon>
        <taxon>Bacillati</taxon>
        <taxon>Bacillota</taxon>
        <taxon>Bacilli</taxon>
        <taxon>Bacillales</taxon>
        <taxon>Paenibacillaceae</taxon>
    </lineage>
</organism>
<keyword evidence="2" id="KW-1185">Reference proteome</keyword>